<evidence type="ECO:0000313" key="9">
    <source>
        <dbReference type="Proteomes" id="UP000481858"/>
    </source>
</evidence>
<comment type="caution">
    <text evidence="8">The sequence shown here is derived from an EMBL/GenBank/DDBJ whole genome shotgun (WGS) entry which is preliminary data.</text>
</comment>
<evidence type="ECO:0000259" key="7">
    <source>
        <dbReference type="PROSITE" id="PS50850"/>
    </source>
</evidence>
<feature type="transmembrane region" description="Helical" evidence="6">
    <location>
        <begin position="176"/>
        <end position="194"/>
    </location>
</feature>
<dbReference type="SUPFAM" id="SSF103473">
    <property type="entry name" value="MFS general substrate transporter"/>
    <property type="match status" value="1"/>
</dbReference>
<feature type="transmembrane region" description="Helical" evidence="6">
    <location>
        <begin position="363"/>
        <end position="382"/>
    </location>
</feature>
<dbReference type="InterPro" id="IPR020846">
    <property type="entry name" value="MFS_dom"/>
</dbReference>
<keyword evidence="9" id="KW-1185">Reference proteome</keyword>
<comment type="similarity">
    <text evidence="5">Belongs to the major facilitator superfamily. CAR1 family.</text>
</comment>
<dbReference type="PANTHER" id="PTHR23502:SF163">
    <property type="entry name" value="MAJOR FACILITATOR SUPERFAMILY (MFS) PROFILE DOMAIN-CONTAINING PROTEIN"/>
    <property type="match status" value="1"/>
</dbReference>
<feature type="transmembrane region" description="Helical" evidence="6">
    <location>
        <begin position="50"/>
        <end position="76"/>
    </location>
</feature>
<feature type="transmembrane region" description="Helical" evidence="6">
    <location>
        <begin position="421"/>
        <end position="444"/>
    </location>
</feature>
<dbReference type="Gene3D" id="1.20.1250.20">
    <property type="entry name" value="MFS general substrate transporter like domains"/>
    <property type="match status" value="1"/>
</dbReference>
<evidence type="ECO:0000313" key="8">
    <source>
        <dbReference type="EMBL" id="KAF2973455.1"/>
    </source>
</evidence>
<dbReference type="Proteomes" id="UP000481858">
    <property type="component" value="Unassembled WGS sequence"/>
</dbReference>
<dbReference type="GO" id="GO:0022857">
    <property type="term" value="F:transmembrane transporter activity"/>
    <property type="evidence" value="ECO:0007669"/>
    <property type="project" value="InterPro"/>
</dbReference>
<evidence type="ECO:0000256" key="2">
    <source>
        <dbReference type="ARBA" id="ARBA00022692"/>
    </source>
</evidence>
<feature type="transmembrane region" description="Helical" evidence="6">
    <location>
        <begin position="142"/>
        <end position="164"/>
    </location>
</feature>
<keyword evidence="4 6" id="KW-0472">Membrane</keyword>
<feature type="transmembrane region" description="Helical" evidence="6">
    <location>
        <begin position="206"/>
        <end position="226"/>
    </location>
</feature>
<evidence type="ECO:0000256" key="6">
    <source>
        <dbReference type="SAM" id="Phobius"/>
    </source>
</evidence>
<dbReference type="Pfam" id="PF07690">
    <property type="entry name" value="MFS_1"/>
    <property type="match status" value="1"/>
</dbReference>
<evidence type="ECO:0000256" key="1">
    <source>
        <dbReference type="ARBA" id="ARBA00004141"/>
    </source>
</evidence>
<organism evidence="8 9">
    <name type="scientific">Xylaria multiplex</name>
    <dbReference type="NCBI Taxonomy" id="323545"/>
    <lineage>
        <taxon>Eukaryota</taxon>
        <taxon>Fungi</taxon>
        <taxon>Dikarya</taxon>
        <taxon>Ascomycota</taxon>
        <taxon>Pezizomycotina</taxon>
        <taxon>Sordariomycetes</taxon>
        <taxon>Xylariomycetidae</taxon>
        <taxon>Xylariales</taxon>
        <taxon>Xylariaceae</taxon>
        <taxon>Xylaria</taxon>
    </lineage>
</organism>
<feature type="transmembrane region" description="Helical" evidence="6">
    <location>
        <begin position="319"/>
        <end position="342"/>
    </location>
</feature>
<dbReference type="InParanoid" id="A0A7C8N1G8"/>
<evidence type="ECO:0000256" key="3">
    <source>
        <dbReference type="ARBA" id="ARBA00022989"/>
    </source>
</evidence>
<keyword evidence="3 6" id="KW-1133">Transmembrane helix</keyword>
<feature type="transmembrane region" description="Helical" evidence="6">
    <location>
        <begin position="275"/>
        <end position="299"/>
    </location>
</feature>
<sequence length="492" mass="53157">MDETQPLLADVHLVDTERCDEVSHKDIVDFNVDGDVENPMEWPAAYKWSIVFLLSFMAFTVTFTCISVVPIASQIVSELDNGHVSKSSSVLLVTIWELGEAAGPLLIAPLSEVFGRYPVINGANVLFILATALAAVSQSTPLFIGARALTGLSVASNVLGPAIVGDMFVSEQRGSAISFIALAPLIGGSLGPAIGGAIAETFGWRWVLWLSVCLALACELVFFTCFRETYKVAVLRRRAAKLRKETGNLKLRTAFDMDDRKSGAHKIWECAVRPAIVLSGSSVLQVLSLHGALSFSYYYVFSTTLPEILQDLYSLSPAATGLAFISFSIGSAISVILLNILLDKIYVKLRDQHKGAGAPEYRLPIAIFGAFGLPLMVSAYGWVSQMRLPLPVLLFVVGVLGSALMFVYLPLNAYVVDAFGLYAASGMTAIIVTRCLMSTVLPLATDPLVTRFGWGVGLSVLGGIGLVLTPIPVLVFRYGSRWRQLSKYTKDE</sequence>
<dbReference type="InterPro" id="IPR036259">
    <property type="entry name" value="MFS_trans_sf"/>
</dbReference>
<evidence type="ECO:0000256" key="4">
    <source>
        <dbReference type="ARBA" id="ARBA00023136"/>
    </source>
</evidence>
<feature type="transmembrane region" description="Helical" evidence="6">
    <location>
        <begin position="456"/>
        <end position="478"/>
    </location>
</feature>
<feature type="domain" description="Major facilitator superfamily (MFS) profile" evidence="7">
    <location>
        <begin position="50"/>
        <end position="481"/>
    </location>
</feature>
<reference evidence="8 9" key="1">
    <citation type="submission" date="2019-12" db="EMBL/GenBank/DDBJ databases">
        <title>Draft genome sequence of the ascomycete Xylaria multiplex DSM 110363.</title>
        <authorList>
            <person name="Buettner E."/>
            <person name="Kellner H."/>
        </authorList>
    </citation>
    <scope>NUCLEOTIDE SEQUENCE [LARGE SCALE GENOMIC DNA]</scope>
    <source>
        <strain evidence="8 9">DSM 110363</strain>
    </source>
</reference>
<accession>A0A7C8N1G8</accession>
<proteinExistence type="inferred from homology"/>
<dbReference type="FunFam" id="1.20.1250.20:FF:000509">
    <property type="entry name" value="MFS general substrate transporter"/>
    <property type="match status" value="1"/>
</dbReference>
<dbReference type="GO" id="GO:0016020">
    <property type="term" value="C:membrane"/>
    <property type="evidence" value="ECO:0007669"/>
    <property type="project" value="UniProtKB-SubCell"/>
</dbReference>
<comment type="subcellular location">
    <subcellularLocation>
        <location evidence="1">Membrane</location>
        <topology evidence="1">Multi-pass membrane protein</topology>
    </subcellularLocation>
</comment>
<feature type="transmembrane region" description="Helical" evidence="6">
    <location>
        <begin position="388"/>
        <end position="409"/>
    </location>
</feature>
<name>A0A7C8N1G8_9PEZI</name>
<dbReference type="AlphaFoldDB" id="A0A7C8N1G8"/>
<dbReference type="PROSITE" id="PS50850">
    <property type="entry name" value="MFS"/>
    <property type="match status" value="1"/>
</dbReference>
<feature type="transmembrane region" description="Helical" evidence="6">
    <location>
        <begin position="119"/>
        <end position="136"/>
    </location>
</feature>
<dbReference type="OrthoDB" id="6770063at2759"/>
<dbReference type="InterPro" id="IPR011701">
    <property type="entry name" value="MFS"/>
</dbReference>
<dbReference type="PANTHER" id="PTHR23502">
    <property type="entry name" value="MAJOR FACILITATOR SUPERFAMILY"/>
    <property type="match status" value="1"/>
</dbReference>
<protein>
    <recommendedName>
        <fullName evidence="7">Major facilitator superfamily (MFS) profile domain-containing protein</fullName>
    </recommendedName>
</protein>
<evidence type="ECO:0000256" key="5">
    <source>
        <dbReference type="ARBA" id="ARBA00038347"/>
    </source>
</evidence>
<keyword evidence="2 6" id="KW-0812">Transmembrane</keyword>
<gene>
    <name evidence="8" type="ORF">GQX73_g126</name>
</gene>
<feature type="transmembrane region" description="Helical" evidence="6">
    <location>
        <begin position="88"/>
        <end position="107"/>
    </location>
</feature>
<dbReference type="EMBL" id="WUBL01000001">
    <property type="protein sequence ID" value="KAF2973455.1"/>
    <property type="molecule type" value="Genomic_DNA"/>
</dbReference>